<dbReference type="RefSeq" id="WP_205052486.1">
    <property type="nucleotide sequence ID" value="NZ_JAFBDH010000013.1"/>
</dbReference>
<reference evidence="2 3" key="1">
    <citation type="submission" date="2021-01" db="EMBL/GenBank/DDBJ databases">
        <title>Genomic Encyclopedia of Type Strains, Phase IV (KMG-IV): sequencing the most valuable type-strain genomes for metagenomic binning, comparative biology and taxonomic classification.</title>
        <authorList>
            <person name="Goeker M."/>
        </authorList>
    </citation>
    <scope>NUCLEOTIDE SEQUENCE [LARGE SCALE GENOMIC DNA]</scope>
    <source>
        <strain evidence="2 3">DSM 21461</strain>
    </source>
</reference>
<name>A0ABS2MM07_9FIRM</name>
<dbReference type="EMBL" id="JAFBDH010000013">
    <property type="protein sequence ID" value="MBM7551023.1"/>
    <property type="molecule type" value="Genomic_DNA"/>
</dbReference>
<feature type="coiled-coil region" evidence="1">
    <location>
        <begin position="54"/>
        <end position="88"/>
    </location>
</feature>
<organism evidence="2 3">
    <name type="scientific">Peptoniphilus gorbachii</name>
    <dbReference type="NCBI Taxonomy" id="411567"/>
    <lineage>
        <taxon>Bacteria</taxon>
        <taxon>Bacillati</taxon>
        <taxon>Bacillota</taxon>
        <taxon>Tissierellia</taxon>
        <taxon>Tissierellales</taxon>
        <taxon>Peptoniphilaceae</taxon>
        <taxon>Peptoniphilus</taxon>
    </lineage>
</organism>
<accession>A0ABS2MM07</accession>
<evidence type="ECO:0000313" key="2">
    <source>
        <dbReference type="EMBL" id="MBM7551023.1"/>
    </source>
</evidence>
<keyword evidence="3" id="KW-1185">Reference proteome</keyword>
<gene>
    <name evidence="2" type="ORF">JOD41_001769</name>
</gene>
<sequence>MTDSKEIKEAREALLDLKDEIDFLIKTTDSAKRWSLFDIFSDSTLVGFVKRGKIKDINKGLKVLRKKLEIAKKELSDVKINLRDEEISDTSYDFFVDIIFDNIFTDMRVNREIKEIRENLFDLKERVEEILKKLN</sequence>
<evidence type="ECO:0000313" key="3">
    <source>
        <dbReference type="Proteomes" id="UP000720595"/>
    </source>
</evidence>
<comment type="caution">
    <text evidence="2">The sequence shown here is derived from an EMBL/GenBank/DDBJ whole genome shotgun (WGS) entry which is preliminary data.</text>
</comment>
<dbReference type="Proteomes" id="UP000720595">
    <property type="component" value="Unassembled WGS sequence"/>
</dbReference>
<keyword evidence="1" id="KW-0175">Coiled coil</keyword>
<protein>
    <submittedName>
        <fullName evidence="2">Uncharacterized protein</fullName>
    </submittedName>
</protein>
<evidence type="ECO:0000256" key="1">
    <source>
        <dbReference type="SAM" id="Coils"/>
    </source>
</evidence>
<proteinExistence type="predicted"/>